<evidence type="ECO:0000256" key="1">
    <source>
        <dbReference type="ARBA" id="ARBA00004651"/>
    </source>
</evidence>
<evidence type="ECO:0000256" key="8">
    <source>
        <dbReference type="SAM" id="Phobius"/>
    </source>
</evidence>
<evidence type="ECO:0000256" key="6">
    <source>
        <dbReference type="ARBA" id="ARBA00022989"/>
    </source>
</evidence>
<evidence type="ECO:0000259" key="9">
    <source>
        <dbReference type="Pfam" id="PF00892"/>
    </source>
</evidence>
<organism evidence="10 11">
    <name type="scientific">Phenylobacterium deserti</name>
    <dbReference type="NCBI Taxonomy" id="1914756"/>
    <lineage>
        <taxon>Bacteria</taxon>
        <taxon>Pseudomonadati</taxon>
        <taxon>Pseudomonadota</taxon>
        <taxon>Alphaproteobacteria</taxon>
        <taxon>Caulobacterales</taxon>
        <taxon>Caulobacteraceae</taxon>
        <taxon>Phenylobacterium</taxon>
    </lineage>
</organism>
<dbReference type="InterPro" id="IPR004626">
    <property type="entry name" value="RarD"/>
</dbReference>
<feature type="transmembrane region" description="Helical" evidence="8">
    <location>
        <begin position="112"/>
        <end position="129"/>
    </location>
</feature>
<keyword evidence="4" id="KW-1003">Cell membrane</keyword>
<feature type="transmembrane region" description="Helical" evidence="8">
    <location>
        <begin position="12"/>
        <end position="39"/>
    </location>
</feature>
<dbReference type="Pfam" id="PF00892">
    <property type="entry name" value="EamA"/>
    <property type="match status" value="1"/>
</dbReference>
<dbReference type="InterPro" id="IPR000620">
    <property type="entry name" value="EamA_dom"/>
</dbReference>
<dbReference type="InterPro" id="IPR037185">
    <property type="entry name" value="EmrE-like"/>
</dbReference>
<accession>A0A328ARS3</accession>
<feature type="transmembrane region" description="Helical" evidence="8">
    <location>
        <begin position="160"/>
        <end position="175"/>
    </location>
</feature>
<dbReference type="EMBL" id="QFYR01000001">
    <property type="protein sequence ID" value="RAK57249.1"/>
    <property type="molecule type" value="Genomic_DNA"/>
</dbReference>
<keyword evidence="11" id="KW-1185">Reference proteome</keyword>
<feature type="domain" description="EamA" evidence="9">
    <location>
        <begin position="16"/>
        <end position="150"/>
    </location>
</feature>
<dbReference type="Proteomes" id="UP000249725">
    <property type="component" value="Unassembled WGS sequence"/>
</dbReference>
<feature type="transmembrane region" description="Helical" evidence="8">
    <location>
        <begin position="136"/>
        <end position="154"/>
    </location>
</feature>
<feature type="transmembrane region" description="Helical" evidence="8">
    <location>
        <begin position="187"/>
        <end position="207"/>
    </location>
</feature>
<evidence type="ECO:0000256" key="7">
    <source>
        <dbReference type="ARBA" id="ARBA00023136"/>
    </source>
</evidence>
<keyword evidence="6 8" id="KW-1133">Transmembrane helix</keyword>
<dbReference type="AlphaFoldDB" id="A0A328ARS3"/>
<feature type="transmembrane region" description="Helical" evidence="8">
    <location>
        <begin position="274"/>
        <end position="294"/>
    </location>
</feature>
<evidence type="ECO:0000256" key="4">
    <source>
        <dbReference type="ARBA" id="ARBA00022475"/>
    </source>
</evidence>
<name>A0A328ARS3_9CAUL</name>
<comment type="caution">
    <text evidence="10">The sequence shown here is derived from an EMBL/GenBank/DDBJ whole genome shotgun (WGS) entry which is preliminary data.</text>
</comment>
<dbReference type="RefSeq" id="WP_111513701.1">
    <property type="nucleotide sequence ID" value="NZ_QFYR01000001.1"/>
</dbReference>
<keyword evidence="7 8" id="KW-0472">Membrane</keyword>
<proteinExistence type="inferred from homology"/>
<comment type="similarity">
    <text evidence="2">Belongs to the EamA transporter family.</text>
</comment>
<evidence type="ECO:0000313" key="11">
    <source>
        <dbReference type="Proteomes" id="UP000249725"/>
    </source>
</evidence>
<evidence type="ECO:0000256" key="2">
    <source>
        <dbReference type="ARBA" id="ARBA00007362"/>
    </source>
</evidence>
<evidence type="ECO:0000313" key="10">
    <source>
        <dbReference type="EMBL" id="RAK57249.1"/>
    </source>
</evidence>
<dbReference type="OrthoDB" id="369870at2"/>
<comment type="subcellular location">
    <subcellularLocation>
        <location evidence="1">Cell membrane</location>
        <topology evidence="1">Multi-pass membrane protein</topology>
    </subcellularLocation>
</comment>
<reference evidence="11" key="1">
    <citation type="submission" date="2018-05" db="EMBL/GenBank/DDBJ databases">
        <authorList>
            <person name="Li X."/>
        </authorList>
    </citation>
    <scope>NUCLEOTIDE SEQUENCE [LARGE SCALE GENOMIC DNA]</scope>
    <source>
        <strain evidence="11">YIM 73061</strain>
    </source>
</reference>
<feature type="transmembrane region" description="Helical" evidence="8">
    <location>
        <begin position="80"/>
        <end position="100"/>
    </location>
</feature>
<protein>
    <submittedName>
        <fullName evidence="10">EamA family transporter RarD</fullName>
    </submittedName>
</protein>
<dbReference type="NCBIfam" id="TIGR00688">
    <property type="entry name" value="rarD"/>
    <property type="match status" value="1"/>
</dbReference>
<evidence type="ECO:0000256" key="5">
    <source>
        <dbReference type="ARBA" id="ARBA00022692"/>
    </source>
</evidence>
<feature type="transmembrane region" description="Helical" evidence="8">
    <location>
        <begin position="248"/>
        <end position="268"/>
    </location>
</feature>
<dbReference type="SUPFAM" id="SSF103481">
    <property type="entry name" value="Multidrug resistance efflux transporter EmrE"/>
    <property type="match status" value="2"/>
</dbReference>
<sequence length="311" mass="32947">MASPPSAPGAEARLALTAGLLCYLIWGFVPLAFQAIGALGVGPWEILAHRTFWSIPLAGLFVLLARQGRQVVTALTTPGILLRLMLSSLLIAINWVTFIWAVNAGHVLETSLGYYINPLVNMAAGALLFRERIDRIGKIAMAIAAVGVIVQGFALGHLPIVSIILALSFGGYGIVRKQVAADAQTGLFVECLILGLPGIAFVAWLQAQGGGHFTQSPQTAAWLIASGPITALPLMLFAWAARRMPLSAMGFLQFLAPTISFCIGLSQGEPFTPLRALSFVFIWGGAAVFAWGAWRRSRSTALATAQAAPAE</sequence>
<dbReference type="GO" id="GO:0005886">
    <property type="term" value="C:plasma membrane"/>
    <property type="evidence" value="ECO:0007669"/>
    <property type="project" value="UniProtKB-SubCell"/>
</dbReference>
<keyword evidence="3" id="KW-0813">Transport</keyword>
<evidence type="ECO:0000256" key="3">
    <source>
        <dbReference type="ARBA" id="ARBA00022448"/>
    </source>
</evidence>
<feature type="transmembrane region" description="Helical" evidence="8">
    <location>
        <begin position="219"/>
        <end position="241"/>
    </location>
</feature>
<keyword evidence="5 8" id="KW-0812">Transmembrane</keyword>
<gene>
    <name evidence="10" type="primary">rarD</name>
    <name evidence="10" type="ORF">DJ018_04695</name>
</gene>
<feature type="transmembrane region" description="Helical" evidence="8">
    <location>
        <begin position="51"/>
        <end position="68"/>
    </location>
</feature>